<feature type="transmembrane region" description="Helical" evidence="1">
    <location>
        <begin position="188"/>
        <end position="208"/>
    </location>
</feature>
<comment type="caution">
    <text evidence="2">The sequence shown here is derived from an EMBL/GenBank/DDBJ whole genome shotgun (WGS) entry which is preliminary data.</text>
</comment>
<evidence type="ECO:0000313" key="2">
    <source>
        <dbReference type="EMBL" id="MFG6457550.1"/>
    </source>
</evidence>
<reference evidence="2 3" key="1">
    <citation type="submission" date="2024-09" db="EMBL/GenBank/DDBJ databases">
        <title>Novel species of the genus Pelomonas and Roseateles isolated from streams.</title>
        <authorList>
            <person name="Lu H."/>
        </authorList>
    </citation>
    <scope>NUCLEOTIDE SEQUENCE [LARGE SCALE GENOMIC DNA]</scope>
    <source>
        <strain evidence="2 3">BYS96W</strain>
    </source>
</reference>
<keyword evidence="1" id="KW-1133">Transmembrane helix</keyword>
<dbReference type="RefSeq" id="WP_394488410.1">
    <property type="nucleotide sequence ID" value="NZ_JBIGIA010000008.1"/>
</dbReference>
<feature type="transmembrane region" description="Helical" evidence="1">
    <location>
        <begin position="20"/>
        <end position="37"/>
    </location>
</feature>
<keyword evidence="3" id="KW-1185">Reference proteome</keyword>
<name>A0ABW7G6K6_9BURK</name>
<proteinExistence type="predicted"/>
<dbReference type="Proteomes" id="UP001606305">
    <property type="component" value="Unassembled WGS sequence"/>
</dbReference>
<keyword evidence="1" id="KW-0472">Membrane</keyword>
<feature type="transmembrane region" description="Helical" evidence="1">
    <location>
        <begin position="110"/>
        <end position="133"/>
    </location>
</feature>
<evidence type="ECO:0000313" key="3">
    <source>
        <dbReference type="Proteomes" id="UP001606305"/>
    </source>
</evidence>
<feature type="transmembrane region" description="Helical" evidence="1">
    <location>
        <begin position="164"/>
        <end position="181"/>
    </location>
</feature>
<feature type="transmembrane region" description="Helical" evidence="1">
    <location>
        <begin position="49"/>
        <end position="72"/>
    </location>
</feature>
<evidence type="ECO:0000256" key="1">
    <source>
        <dbReference type="SAM" id="Phobius"/>
    </source>
</evidence>
<feature type="transmembrane region" description="Helical" evidence="1">
    <location>
        <begin position="265"/>
        <end position="281"/>
    </location>
</feature>
<protein>
    <recommendedName>
        <fullName evidence="4">ABC transporter permease</fullName>
    </recommendedName>
</protein>
<sequence>MNTHIPTLVLREWMQHKRGWLIAAFAPPLLFLAMLPFGLQGLPDARAELIALAVLLVSACVIYVICLLVALFQLPGLARRDTQDRSIEFWLSLPGRPSESVAATVLAHAWLAPVGGAVVGAVFGLPIAMGVLASKSDLSAVLAVHWGEVIGAALPLLLRGLVGTALLTLWLAPLIFVLMAASAWLKRLGVPVVLVGGAVAVTVLHKAYDIDWPLQLLADHNRYINHTLVYSGHGLIDALHSDTNLWTWALQDLGQALADLASPQFIGWVAVAAAGFALVVMKRARGG</sequence>
<evidence type="ECO:0008006" key="4">
    <source>
        <dbReference type="Google" id="ProtNLM"/>
    </source>
</evidence>
<dbReference type="EMBL" id="JBIGIA010000008">
    <property type="protein sequence ID" value="MFG6457550.1"/>
    <property type="molecule type" value="Genomic_DNA"/>
</dbReference>
<accession>A0ABW7G6K6</accession>
<organism evidence="2 3">
    <name type="scientific">Pelomonas nitida</name>
    <dbReference type="NCBI Taxonomy" id="3299027"/>
    <lineage>
        <taxon>Bacteria</taxon>
        <taxon>Pseudomonadati</taxon>
        <taxon>Pseudomonadota</taxon>
        <taxon>Betaproteobacteria</taxon>
        <taxon>Burkholderiales</taxon>
        <taxon>Sphaerotilaceae</taxon>
        <taxon>Roseateles</taxon>
    </lineage>
</organism>
<gene>
    <name evidence="2" type="ORF">ACG00X_11975</name>
</gene>
<keyword evidence="1" id="KW-0812">Transmembrane</keyword>